<dbReference type="Gene3D" id="3.30.70.580">
    <property type="entry name" value="Pseudouridine synthase I, catalytic domain, N-terminal subdomain"/>
    <property type="match status" value="1"/>
</dbReference>
<dbReference type="SUPFAM" id="SSF55120">
    <property type="entry name" value="Pseudouridine synthase"/>
    <property type="match status" value="1"/>
</dbReference>
<organism evidence="7 8">
    <name type="scientific">Pontibacter amylolyticus</name>
    <dbReference type="NCBI Taxonomy" id="1424080"/>
    <lineage>
        <taxon>Bacteria</taxon>
        <taxon>Pseudomonadati</taxon>
        <taxon>Bacteroidota</taxon>
        <taxon>Cytophagia</taxon>
        <taxon>Cytophagales</taxon>
        <taxon>Hymenobacteraceae</taxon>
        <taxon>Pontibacter</taxon>
    </lineage>
</organism>
<dbReference type="InterPro" id="IPR020094">
    <property type="entry name" value="TruA/RsuA/RluB/E/F_N"/>
</dbReference>
<dbReference type="NCBIfam" id="TIGR00093">
    <property type="entry name" value="pseudouridine synthase"/>
    <property type="match status" value="1"/>
</dbReference>
<evidence type="ECO:0000256" key="1">
    <source>
        <dbReference type="ARBA" id="ARBA00008348"/>
    </source>
</evidence>
<dbReference type="PANTHER" id="PTHR47683:SF2">
    <property type="entry name" value="RNA-BINDING S4 DOMAIN-CONTAINING PROTEIN"/>
    <property type="match status" value="1"/>
</dbReference>
<sequence length="616" mass="71373">MATENERPSRDGEGRRSSDRNESGRPYNDRGEKKIFNRRDKGEGRDGGERRSFGNDRRDDRGDRKPYGDRREGGERRSFGGDRERREGGERKSYGDRREGGEGRSFGGDRERKSYGDRREGGERRSFGGDRERKSYGERNEGGERRSYGDRREGGERKEGGERRFDSERGERKSFSRANREEGGERRSFGENREERGERRSFGNDRREGGERRSFGGDRDRKSYGDRREGGDRERKPYGDRREGGDRKPYGDRRESGEGRSFGGDRERKPYGDRREGGEREERRSFGDRREGGDRGEKRSFGGDRREGGERRTFGDRREGGERKSFDRKDSFSKDGEERRSRSFDSSSDSEHNPETPNYDLRRYKDNPRIKKTNRKGEDEDGSIRLNRYIANAGVCSRREADELILSGEIKVNGEAVTEMGFKVQPSDTVTYGKKVLSREKMVYVLLNKPKDFITTTEDPEGRKTVMSLVEKSSKERIFPVGRLDRNTTGLLLFTNDGELAQKLTHPSNEIKKIYQVELDKPITKDDFQKVVEGVELEDGKAMVDDVAMLGDSKKFLGLEIHIGRNRIVRRIFEHLGYDVVTLDRVQYAGLTKKDLPRGEWRYLSEKEVIRLKYFM</sequence>
<dbReference type="InterPro" id="IPR002942">
    <property type="entry name" value="S4_RNA-bd"/>
</dbReference>
<dbReference type="CDD" id="cd02870">
    <property type="entry name" value="PseudoU_synth_RsuA_like"/>
    <property type="match status" value="1"/>
</dbReference>
<keyword evidence="3" id="KW-0694">RNA-binding</keyword>
<evidence type="ECO:0000256" key="5">
    <source>
        <dbReference type="SAM" id="MobiDB-lite"/>
    </source>
</evidence>
<dbReference type="InterPro" id="IPR018496">
    <property type="entry name" value="PsdUridine_synth_RsuA/RluB_CS"/>
</dbReference>
<reference evidence="8" key="1">
    <citation type="journal article" date="2019" name="Int. J. Syst. Evol. Microbiol.">
        <title>The Global Catalogue of Microorganisms (GCM) 10K type strain sequencing project: providing services to taxonomists for standard genome sequencing and annotation.</title>
        <authorList>
            <consortium name="The Broad Institute Genomics Platform"/>
            <consortium name="The Broad Institute Genome Sequencing Center for Infectious Disease"/>
            <person name="Wu L."/>
            <person name="Ma J."/>
        </authorList>
    </citation>
    <scope>NUCLEOTIDE SEQUENCE [LARGE SCALE GENOMIC DNA]</scope>
    <source>
        <strain evidence="8">CGMCC 1.12749</strain>
    </source>
</reference>
<dbReference type="CDD" id="cd00165">
    <property type="entry name" value="S4"/>
    <property type="match status" value="1"/>
</dbReference>
<dbReference type="PROSITE" id="PS01149">
    <property type="entry name" value="PSI_RSU"/>
    <property type="match status" value="1"/>
</dbReference>
<feature type="compositionally biased region" description="Basic and acidic residues" evidence="5">
    <location>
        <begin position="1"/>
        <end position="369"/>
    </location>
</feature>
<comment type="caution">
    <text evidence="7">The sequence shown here is derived from an EMBL/GenBank/DDBJ whole genome shotgun (WGS) entry which is preliminary data.</text>
</comment>
<evidence type="ECO:0000256" key="3">
    <source>
        <dbReference type="PROSITE-ProRule" id="PRU00182"/>
    </source>
</evidence>
<dbReference type="Pfam" id="PF01479">
    <property type="entry name" value="S4"/>
    <property type="match status" value="1"/>
</dbReference>
<dbReference type="SUPFAM" id="SSF55174">
    <property type="entry name" value="Alpha-L RNA-binding motif"/>
    <property type="match status" value="1"/>
</dbReference>
<dbReference type="InterPro" id="IPR006145">
    <property type="entry name" value="PsdUridine_synth_RsuA/RluA"/>
</dbReference>
<dbReference type="Pfam" id="PF00849">
    <property type="entry name" value="PseudoU_synth_2"/>
    <property type="match status" value="1"/>
</dbReference>
<evidence type="ECO:0000313" key="7">
    <source>
        <dbReference type="EMBL" id="GGG10091.1"/>
    </source>
</evidence>
<name>A0ABQ1W2H0_9BACT</name>
<dbReference type="InterPro" id="IPR020103">
    <property type="entry name" value="PsdUridine_synth_cat_dom_sf"/>
</dbReference>
<keyword evidence="2 4" id="KW-0413">Isomerase</keyword>
<dbReference type="SMART" id="SM00363">
    <property type="entry name" value="S4"/>
    <property type="match status" value="1"/>
</dbReference>
<dbReference type="Proteomes" id="UP000634043">
    <property type="component" value="Unassembled WGS sequence"/>
</dbReference>
<evidence type="ECO:0000259" key="6">
    <source>
        <dbReference type="SMART" id="SM00363"/>
    </source>
</evidence>
<dbReference type="InterPro" id="IPR036986">
    <property type="entry name" value="S4_RNA-bd_sf"/>
</dbReference>
<dbReference type="PROSITE" id="PS50889">
    <property type="entry name" value="S4"/>
    <property type="match status" value="1"/>
</dbReference>
<dbReference type="InterPro" id="IPR000748">
    <property type="entry name" value="PsdUridine_synth_RsuA/RluB/E/F"/>
</dbReference>
<keyword evidence="8" id="KW-1185">Reference proteome</keyword>
<evidence type="ECO:0000256" key="2">
    <source>
        <dbReference type="ARBA" id="ARBA00023235"/>
    </source>
</evidence>
<proteinExistence type="inferred from homology"/>
<protein>
    <recommendedName>
        <fullName evidence="4">Pseudouridine synthase</fullName>
        <ecNumber evidence="4">5.4.99.-</ecNumber>
    </recommendedName>
</protein>
<feature type="domain" description="RNA-binding S4" evidence="6">
    <location>
        <begin position="384"/>
        <end position="445"/>
    </location>
</feature>
<comment type="similarity">
    <text evidence="1 4">Belongs to the pseudouridine synthase RsuA family.</text>
</comment>
<evidence type="ECO:0000256" key="4">
    <source>
        <dbReference type="RuleBase" id="RU003887"/>
    </source>
</evidence>
<dbReference type="PANTHER" id="PTHR47683">
    <property type="entry name" value="PSEUDOURIDINE SYNTHASE FAMILY PROTEIN-RELATED"/>
    <property type="match status" value="1"/>
</dbReference>
<gene>
    <name evidence="7" type="ORF">GCM10011323_13320</name>
</gene>
<evidence type="ECO:0000313" key="8">
    <source>
        <dbReference type="Proteomes" id="UP000634043"/>
    </source>
</evidence>
<dbReference type="InterPro" id="IPR050343">
    <property type="entry name" value="RsuA_PseudoU_synthase"/>
</dbReference>
<dbReference type="InterPro" id="IPR042092">
    <property type="entry name" value="PsdUridine_s_RsuA/RluB/E/F_cat"/>
</dbReference>
<dbReference type="EC" id="5.4.99.-" evidence="4"/>
<dbReference type="RefSeq" id="WP_188500742.1">
    <property type="nucleotide sequence ID" value="NZ_BMFP01000002.1"/>
</dbReference>
<dbReference type="EMBL" id="BMFP01000002">
    <property type="protein sequence ID" value="GGG10091.1"/>
    <property type="molecule type" value="Genomic_DNA"/>
</dbReference>
<feature type="region of interest" description="Disordered" evidence="5">
    <location>
        <begin position="1"/>
        <end position="380"/>
    </location>
</feature>
<accession>A0ABQ1W2H0</accession>
<dbReference type="Gene3D" id="3.30.70.1560">
    <property type="entry name" value="Alpha-L RNA-binding motif"/>
    <property type="match status" value="1"/>
</dbReference>
<dbReference type="Gene3D" id="3.10.290.10">
    <property type="entry name" value="RNA-binding S4 domain"/>
    <property type="match status" value="1"/>
</dbReference>